<dbReference type="EMBL" id="JBEZFP010000094">
    <property type="protein sequence ID" value="MEU8137617.1"/>
    <property type="molecule type" value="Genomic_DNA"/>
</dbReference>
<evidence type="ECO:0000313" key="2">
    <source>
        <dbReference type="EMBL" id="MEU8137617.1"/>
    </source>
</evidence>
<reference evidence="2 3" key="1">
    <citation type="submission" date="2024-06" db="EMBL/GenBank/DDBJ databases">
        <title>The Natural Products Discovery Center: Release of the First 8490 Sequenced Strains for Exploring Actinobacteria Biosynthetic Diversity.</title>
        <authorList>
            <person name="Kalkreuter E."/>
            <person name="Kautsar S.A."/>
            <person name="Yang D."/>
            <person name="Bader C.D."/>
            <person name="Teijaro C.N."/>
            <person name="Fluegel L."/>
            <person name="Davis C.M."/>
            <person name="Simpson J.R."/>
            <person name="Lauterbach L."/>
            <person name="Steele A.D."/>
            <person name="Gui C."/>
            <person name="Meng S."/>
            <person name="Li G."/>
            <person name="Viehrig K."/>
            <person name="Ye F."/>
            <person name="Su P."/>
            <person name="Kiefer A.F."/>
            <person name="Nichols A."/>
            <person name="Cepeda A.J."/>
            <person name="Yan W."/>
            <person name="Fan B."/>
            <person name="Jiang Y."/>
            <person name="Adhikari A."/>
            <person name="Zheng C.-J."/>
            <person name="Schuster L."/>
            <person name="Cowan T.M."/>
            <person name="Smanski M.J."/>
            <person name="Chevrette M.G."/>
            <person name="De Carvalho L.P.S."/>
            <person name="Shen B."/>
        </authorList>
    </citation>
    <scope>NUCLEOTIDE SEQUENCE [LARGE SCALE GENOMIC DNA]</scope>
    <source>
        <strain evidence="2 3">NPDC048946</strain>
    </source>
</reference>
<protein>
    <submittedName>
        <fullName evidence="2">Uncharacterized protein</fullName>
    </submittedName>
</protein>
<comment type="caution">
    <text evidence="2">The sequence shown here is derived from an EMBL/GenBank/DDBJ whole genome shotgun (WGS) entry which is preliminary data.</text>
</comment>
<proteinExistence type="predicted"/>
<feature type="region of interest" description="Disordered" evidence="1">
    <location>
        <begin position="65"/>
        <end position="109"/>
    </location>
</feature>
<name>A0ABV3DQT7_9ACTN</name>
<feature type="compositionally biased region" description="Low complexity" evidence="1">
    <location>
        <begin position="96"/>
        <end position="109"/>
    </location>
</feature>
<keyword evidence="3" id="KW-1185">Reference proteome</keyword>
<accession>A0ABV3DQT7</accession>
<evidence type="ECO:0000313" key="3">
    <source>
        <dbReference type="Proteomes" id="UP001551482"/>
    </source>
</evidence>
<feature type="region of interest" description="Disordered" evidence="1">
    <location>
        <begin position="1"/>
        <end position="22"/>
    </location>
</feature>
<sequence>MHLEPVDIRIHRRRRAPRTGREHHDFFRTTMFAPRTRFPALSDGLMQAWPDDIADNKASARSGLLAVPTWPDEDDGKGTRTTQPGDDDTASTRPGQQVLRQAAVARRRR</sequence>
<dbReference type="Proteomes" id="UP001551482">
    <property type="component" value="Unassembled WGS sequence"/>
</dbReference>
<organism evidence="2 3">
    <name type="scientific">Streptodolium elevatio</name>
    <dbReference type="NCBI Taxonomy" id="3157996"/>
    <lineage>
        <taxon>Bacteria</taxon>
        <taxon>Bacillati</taxon>
        <taxon>Actinomycetota</taxon>
        <taxon>Actinomycetes</taxon>
        <taxon>Kitasatosporales</taxon>
        <taxon>Streptomycetaceae</taxon>
        <taxon>Streptodolium</taxon>
    </lineage>
</organism>
<dbReference type="RefSeq" id="WP_358359778.1">
    <property type="nucleotide sequence ID" value="NZ_JBEZFP010000094.1"/>
</dbReference>
<evidence type="ECO:0000256" key="1">
    <source>
        <dbReference type="SAM" id="MobiDB-lite"/>
    </source>
</evidence>
<gene>
    <name evidence="2" type="ORF">AB0C36_29400</name>
</gene>